<keyword evidence="2" id="KW-1185">Reference proteome</keyword>
<sequence>MLTLSCERSTYDFVEESFFESMLAMSCFYKDKFAAALARSKQTVHGKNLSILKPDPQQSAEQWKMNATKGLDFARPYKIMPTKNAAHWYSGRQIEKKPFEAKYNE</sequence>
<evidence type="ECO:0000313" key="2">
    <source>
        <dbReference type="Proteomes" id="UP000249390"/>
    </source>
</evidence>
<dbReference type="EMBL" id="NQVE01000030">
    <property type="protein sequence ID" value="RAL52630.1"/>
    <property type="molecule type" value="Genomic_DNA"/>
</dbReference>
<protein>
    <submittedName>
        <fullName evidence="1">Uncharacterized protein</fullName>
    </submittedName>
</protein>
<name>A0A328E540_9ASTE</name>
<organism evidence="1 2">
    <name type="scientific">Cuscuta australis</name>
    <dbReference type="NCBI Taxonomy" id="267555"/>
    <lineage>
        <taxon>Eukaryota</taxon>
        <taxon>Viridiplantae</taxon>
        <taxon>Streptophyta</taxon>
        <taxon>Embryophyta</taxon>
        <taxon>Tracheophyta</taxon>
        <taxon>Spermatophyta</taxon>
        <taxon>Magnoliopsida</taxon>
        <taxon>eudicotyledons</taxon>
        <taxon>Gunneridae</taxon>
        <taxon>Pentapetalae</taxon>
        <taxon>asterids</taxon>
        <taxon>lamiids</taxon>
        <taxon>Solanales</taxon>
        <taxon>Convolvulaceae</taxon>
        <taxon>Cuscuteae</taxon>
        <taxon>Cuscuta</taxon>
        <taxon>Cuscuta subgen. Grammica</taxon>
        <taxon>Cuscuta sect. Cleistogrammica</taxon>
    </lineage>
</organism>
<dbReference type="AlphaFoldDB" id="A0A328E540"/>
<evidence type="ECO:0000313" key="1">
    <source>
        <dbReference type="EMBL" id="RAL52630.1"/>
    </source>
</evidence>
<comment type="caution">
    <text evidence="1">The sequence shown here is derived from an EMBL/GenBank/DDBJ whole genome shotgun (WGS) entry which is preliminary data.</text>
</comment>
<reference evidence="1 2" key="1">
    <citation type="submission" date="2018-06" db="EMBL/GenBank/DDBJ databases">
        <title>The Genome of Cuscuta australis (Dodder) Provides Insight into the Evolution of Plant Parasitism.</title>
        <authorList>
            <person name="Liu H."/>
        </authorList>
    </citation>
    <scope>NUCLEOTIDE SEQUENCE [LARGE SCALE GENOMIC DNA]</scope>
    <source>
        <strain evidence="2">cv. Yunnan</strain>
        <tissue evidence="1">Vines</tissue>
    </source>
</reference>
<proteinExistence type="predicted"/>
<dbReference type="Proteomes" id="UP000249390">
    <property type="component" value="Unassembled WGS sequence"/>
</dbReference>
<gene>
    <name evidence="1" type="ORF">DM860_007398</name>
</gene>
<accession>A0A328E540</accession>